<keyword evidence="1" id="KW-1133">Transmembrane helix</keyword>
<evidence type="ECO:0000313" key="2">
    <source>
        <dbReference type="EMBL" id="KAF8726469.1"/>
    </source>
</evidence>
<reference evidence="2" key="1">
    <citation type="submission" date="2020-07" db="EMBL/GenBank/DDBJ databases">
        <title>Genome sequence and genetic diversity analysis of an under-domesticated orphan crop, white fonio (Digitaria exilis).</title>
        <authorList>
            <person name="Bennetzen J.L."/>
            <person name="Chen S."/>
            <person name="Ma X."/>
            <person name="Wang X."/>
            <person name="Yssel A.E.J."/>
            <person name="Chaluvadi S.R."/>
            <person name="Johnson M."/>
            <person name="Gangashetty P."/>
            <person name="Hamidou F."/>
            <person name="Sanogo M.D."/>
            <person name="Zwaenepoel A."/>
            <person name="Wallace J."/>
            <person name="Van De Peer Y."/>
            <person name="Van Deynze A."/>
        </authorList>
    </citation>
    <scope>NUCLEOTIDE SEQUENCE</scope>
    <source>
        <tissue evidence="2">Leaves</tissue>
    </source>
</reference>
<name>A0A835F2R8_9POAL</name>
<sequence length="177" mass="18461">MQAGVAISIAIPRPSSSVFLLRNQSSSVFVSPLLDLPSPARTLHLDLRRGLPSRSRLMADLNEAAQFALCVAVGVSYIIKPVLEFLAGAGPPSPLLDAALAVVLVALPFTYLVGILLLQLRLAPAQAMPPLPAPARQFACLACTMVSALLVMLAVPLVALWLLAGGSPPGGHKIPFS</sequence>
<evidence type="ECO:0000313" key="3">
    <source>
        <dbReference type="Proteomes" id="UP000636709"/>
    </source>
</evidence>
<feature type="transmembrane region" description="Helical" evidence="1">
    <location>
        <begin position="99"/>
        <end position="118"/>
    </location>
</feature>
<dbReference type="EMBL" id="JACEFO010001648">
    <property type="protein sequence ID" value="KAF8726469.1"/>
    <property type="molecule type" value="Genomic_DNA"/>
</dbReference>
<gene>
    <name evidence="2" type="ORF">HU200_019655</name>
</gene>
<feature type="transmembrane region" description="Helical" evidence="1">
    <location>
        <begin position="57"/>
        <end position="79"/>
    </location>
</feature>
<keyword evidence="1" id="KW-0472">Membrane</keyword>
<comment type="caution">
    <text evidence="2">The sequence shown here is derived from an EMBL/GenBank/DDBJ whole genome shotgun (WGS) entry which is preliminary data.</text>
</comment>
<organism evidence="2 3">
    <name type="scientific">Digitaria exilis</name>
    <dbReference type="NCBI Taxonomy" id="1010633"/>
    <lineage>
        <taxon>Eukaryota</taxon>
        <taxon>Viridiplantae</taxon>
        <taxon>Streptophyta</taxon>
        <taxon>Embryophyta</taxon>
        <taxon>Tracheophyta</taxon>
        <taxon>Spermatophyta</taxon>
        <taxon>Magnoliopsida</taxon>
        <taxon>Liliopsida</taxon>
        <taxon>Poales</taxon>
        <taxon>Poaceae</taxon>
        <taxon>PACMAD clade</taxon>
        <taxon>Panicoideae</taxon>
        <taxon>Panicodae</taxon>
        <taxon>Paniceae</taxon>
        <taxon>Anthephorinae</taxon>
        <taxon>Digitaria</taxon>
    </lineage>
</organism>
<keyword evidence="3" id="KW-1185">Reference proteome</keyword>
<dbReference type="OrthoDB" id="696464at2759"/>
<evidence type="ECO:0000256" key="1">
    <source>
        <dbReference type="SAM" id="Phobius"/>
    </source>
</evidence>
<keyword evidence="1" id="KW-0812">Transmembrane</keyword>
<protein>
    <submittedName>
        <fullName evidence="2">Uncharacterized protein</fullName>
    </submittedName>
</protein>
<proteinExistence type="predicted"/>
<dbReference type="Proteomes" id="UP000636709">
    <property type="component" value="Unassembled WGS sequence"/>
</dbReference>
<feature type="transmembrane region" description="Helical" evidence="1">
    <location>
        <begin position="138"/>
        <end position="163"/>
    </location>
</feature>
<dbReference type="AlphaFoldDB" id="A0A835F2R8"/>
<accession>A0A835F2R8</accession>